<keyword evidence="7" id="KW-1185">Reference proteome</keyword>
<dbReference type="Gene3D" id="3.40.50.280">
    <property type="entry name" value="Cobalamin-binding domain"/>
    <property type="match status" value="1"/>
</dbReference>
<evidence type="ECO:0000256" key="2">
    <source>
        <dbReference type="ARBA" id="ARBA00022723"/>
    </source>
</evidence>
<evidence type="ECO:0000259" key="5">
    <source>
        <dbReference type="PROSITE" id="PS51337"/>
    </source>
</evidence>
<dbReference type="Proteomes" id="UP000323521">
    <property type="component" value="Chromosome"/>
</dbReference>
<dbReference type="SMART" id="SM01018">
    <property type="entry name" value="B12-binding_2"/>
    <property type="match status" value="1"/>
</dbReference>
<reference evidence="6 7" key="1">
    <citation type="submission" date="2016-10" db="EMBL/GenBank/DDBJ databases">
        <title>Complete Genome Sequence of Peptococcaceae strain DCMF.</title>
        <authorList>
            <person name="Edwards R.J."/>
            <person name="Holland S.I."/>
            <person name="Deshpande N.P."/>
            <person name="Wong Y.K."/>
            <person name="Ertan H."/>
            <person name="Manefield M."/>
            <person name="Russell T.L."/>
            <person name="Lee M.J."/>
        </authorList>
    </citation>
    <scope>NUCLEOTIDE SEQUENCE [LARGE SCALE GENOMIC DNA]</scope>
    <source>
        <strain evidence="6 7">DCMF</strain>
    </source>
</reference>
<evidence type="ECO:0000259" key="4">
    <source>
        <dbReference type="PROSITE" id="PS51332"/>
    </source>
</evidence>
<dbReference type="InterPro" id="IPR050554">
    <property type="entry name" value="Met_Synthase/Corrinoid"/>
</dbReference>
<dbReference type="GO" id="GO:0031419">
    <property type="term" value="F:cobalamin binding"/>
    <property type="evidence" value="ECO:0007669"/>
    <property type="project" value="InterPro"/>
</dbReference>
<dbReference type="PROSITE" id="PS51337">
    <property type="entry name" value="B12_BINDING_NTER"/>
    <property type="match status" value="1"/>
</dbReference>
<dbReference type="InterPro" id="IPR036594">
    <property type="entry name" value="Meth_synthase_dom"/>
</dbReference>
<dbReference type="CDD" id="cd02070">
    <property type="entry name" value="corrinoid_protein_B12-BD"/>
    <property type="match status" value="1"/>
</dbReference>
<feature type="domain" description="B12-binding" evidence="4">
    <location>
        <begin position="92"/>
        <end position="223"/>
    </location>
</feature>
<dbReference type="GO" id="GO:0008705">
    <property type="term" value="F:methionine synthase activity"/>
    <property type="evidence" value="ECO:0007669"/>
    <property type="project" value="TreeGrafter"/>
</dbReference>
<dbReference type="InterPro" id="IPR006158">
    <property type="entry name" value="Cobalamin-bd"/>
</dbReference>
<keyword evidence="3" id="KW-0170">Cobalt</keyword>
<dbReference type="GO" id="GO:0050667">
    <property type="term" value="P:homocysteine metabolic process"/>
    <property type="evidence" value="ECO:0007669"/>
    <property type="project" value="TreeGrafter"/>
</dbReference>
<evidence type="ECO:0008006" key="8">
    <source>
        <dbReference type="Google" id="ProtNLM"/>
    </source>
</evidence>
<evidence type="ECO:0000256" key="1">
    <source>
        <dbReference type="ARBA" id="ARBA00010854"/>
    </source>
</evidence>
<dbReference type="KEGG" id="fwa:DCMF_08805"/>
<evidence type="ECO:0000256" key="3">
    <source>
        <dbReference type="ARBA" id="ARBA00023285"/>
    </source>
</evidence>
<dbReference type="InterPro" id="IPR036724">
    <property type="entry name" value="Cobalamin-bd_sf"/>
</dbReference>
<keyword evidence="2" id="KW-0479">Metal-binding</keyword>
<evidence type="ECO:0000313" key="7">
    <source>
        <dbReference type="Proteomes" id="UP000323521"/>
    </source>
</evidence>
<dbReference type="Pfam" id="PF02310">
    <property type="entry name" value="B12-binding"/>
    <property type="match status" value="1"/>
</dbReference>
<organism evidence="6 7">
    <name type="scientific">Formimonas warabiya</name>
    <dbReference type="NCBI Taxonomy" id="1761012"/>
    <lineage>
        <taxon>Bacteria</taxon>
        <taxon>Bacillati</taxon>
        <taxon>Bacillota</taxon>
        <taxon>Clostridia</taxon>
        <taxon>Eubacteriales</taxon>
        <taxon>Peptococcaceae</taxon>
        <taxon>Candidatus Formimonas</taxon>
    </lineage>
</organism>
<dbReference type="RefSeq" id="WP_148134087.1">
    <property type="nucleotide sequence ID" value="NZ_CP017634.1"/>
</dbReference>
<dbReference type="OrthoDB" id="9800334at2"/>
<feature type="domain" description="B12-binding N-terminal" evidence="5">
    <location>
        <begin position="1"/>
        <end position="90"/>
    </location>
</feature>
<proteinExistence type="inferred from homology"/>
<name>A0A3G1KQV7_FORW1</name>
<dbReference type="AlphaFoldDB" id="A0A3G1KQV7"/>
<comment type="similarity">
    <text evidence="1">Belongs to the methylamine corrinoid protein family.</text>
</comment>
<dbReference type="GO" id="GO:0005829">
    <property type="term" value="C:cytosol"/>
    <property type="evidence" value="ECO:0007669"/>
    <property type="project" value="TreeGrafter"/>
</dbReference>
<dbReference type="FunFam" id="3.40.50.280:FF:000003">
    <property type="entry name" value="Dimethylamine methyltransferase corrinoid protein"/>
    <property type="match status" value="1"/>
</dbReference>
<dbReference type="PANTHER" id="PTHR45833">
    <property type="entry name" value="METHIONINE SYNTHASE"/>
    <property type="match status" value="1"/>
</dbReference>
<protein>
    <recommendedName>
        <fullName evidence="8">Cobalamin-binding protein</fullName>
    </recommendedName>
</protein>
<dbReference type="PROSITE" id="PS51332">
    <property type="entry name" value="B12_BINDING"/>
    <property type="match status" value="1"/>
</dbReference>
<evidence type="ECO:0000313" key="6">
    <source>
        <dbReference type="EMBL" id="ATW24859.1"/>
    </source>
</evidence>
<dbReference type="EMBL" id="CP017634">
    <property type="protein sequence ID" value="ATW24859.1"/>
    <property type="molecule type" value="Genomic_DNA"/>
</dbReference>
<dbReference type="GO" id="GO:0046653">
    <property type="term" value="P:tetrahydrofolate metabolic process"/>
    <property type="evidence" value="ECO:0007669"/>
    <property type="project" value="TreeGrafter"/>
</dbReference>
<dbReference type="Pfam" id="PF02607">
    <property type="entry name" value="B12-binding_2"/>
    <property type="match status" value="1"/>
</dbReference>
<dbReference type="SUPFAM" id="SSF52242">
    <property type="entry name" value="Cobalamin (vitamin B12)-binding domain"/>
    <property type="match status" value="1"/>
</dbReference>
<dbReference type="Gene3D" id="1.10.1240.10">
    <property type="entry name" value="Methionine synthase domain"/>
    <property type="match status" value="1"/>
</dbReference>
<dbReference type="GO" id="GO:0046872">
    <property type="term" value="F:metal ion binding"/>
    <property type="evidence" value="ECO:0007669"/>
    <property type="project" value="UniProtKB-KW"/>
</dbReference>
<sequence>MKEQILKRLTDAIVDCDGDEAKKVAQEALDAGISALEAIEKGASKGLEVISARFSAGEAFLPELTLAGDAMQEVLNVLSKALADEKADTPVLGKVVIGTVFGDMHDIGKNIVAGLLSVNGFEVYDIGINVEVKRFLEKAKEVGANIIATSTLLTTSMPYQEDLAKYLEDAGVRDQYYYIVGGGPVTANWAATIKADGHGRTATDAVEVCKQLVKSGNKPGSFETVVYEYYQA</sequence>
<dbReference type="InterPro" id="IPR003759">
    <property type="entry name" value="Cbl-bd_cap"/>
</dbReference>
<dbReference type="PANTHER" id="PTHR45833:SF1">
    <property type="entry name" value="METHIONINE SYNTHASE"/>
    <property type="match status" value="1"/>
</dbReference>
<gene>
    <name evidence="6" type="ORF">DCMF_08805</name>
</gene>
<dbReference type="SUPFAM" id="SSF47644">
    <property type="entry name" value="Methionine synthase domain"/>
    <property type="match status" value="1"/>
</dbReference>
<accession>A0A3G1KQV7</accession>